<protein>
    <submittedName>
        <fullName evidence="3">BLUF domain-containing protein</fullName>
    </submittedName>
</protein>
<keyword evidence="4" id="KW-1185">Reference proteome</keyword>
<accession>A0ABS1FEN4</accession>
<name>A0ABS1FEN4_9PROT</name>
<reference evidence="4" key="1">
    <citation type="submission" date="2021-01" db="EMBL/GenBank/DDBJ databases">
        <title>Genome public.</title>
        <authorList>
            <person name="Liu C."/>
            <person name="Sun Q."/>
        </authorList>
    </citation>
    <scope>NUCLEOTIDE SEQUENCE [LARGE SCALE GENOMIC DNA]</scope>
    <source>
        <strain evidence="4">YIM B02556</strain>
    </source>
</reference>
<evidence type="ECO:0000313" key="3">
    <source>
        <dbReference type="EMBL" id="MBK1841906.1"/>
    </source>
</evidence>
<feature type="region of interest" description="Disordered" evidence="1">
    <location>
        <begin position="158"/>
        <end position="185"/>
    </location>
</feature>
<dbReference type="InterPro" id="IPR007024">
    <property type="entry name" value="BLUF_domain"/>
</dbReference>
<evidence type="ECO:0000256" key="1">
    <source>
        <dbReference type="SAM" id="MobiDB-lite"/>
    </source>
</evidence>
<dbReference type="RefSeq" id="WP_200198585.1">
    <property type="nucleotide sequence ID" value="NZ_JAENHM010000074.1"/>
</dbReference>
<dbReference type="Gene3D" id="3.30.70.100">
    <property type="match status" value="1"/>
</dbReference>
<gene>
    <name evidence="3" type="ORF">JHL17_31370</name>
</gene>
<evidence type="ECO:0000259" key="2">
    <source>
        <dbReference type="PROSITE" id="PS50925"/>
    </source>
</evidence>
<dbReference type="PROSITE" id="PS50925">
    <property type="entry name" value="BLUF"/>
    <property type="match status" value="1"/>
</dbReference>
<dbReference type="EMBL" id="JAENHM010000074">
    <property type="protein sequence ID" value="MBK1841906.1"/>
    <property type="molecule type" value="Genomic_DNA"/>
</dbReference>
<evidence type="ECO:0000313" key="4">
    <source>
        <dbReference type="Proteomes" id="UP000652760"/>
    </source>
</evidence>
<dbReference type="InterPro" id="IPR036046">
    <property type="entry name" value="Acylphosphatase-like_dom_sf"/>
</dbReference>
<dbReference type="Proteomes" id="UP000652760">
    <property type="component" value="Unassembled WGS sequence"/>
</dbReference>
<organism evidence="3 4">
    <name type="scientific">Azospirillum endophyticum</name>
    <dbReference type="NCBI Taxonomy" id="2800326"/>
    <lineage>
        <taxon>Bacteria</taxon>
        <taxon>Pseudomonadati</taxon>
        <taxon>Pseudomonadota</taxon>
        <taxon>Alphaproteobacteria</taxon>
        <taxon>Rhodospirillales</taxon>
        <taxon>Azospirillaceae</taxon>
        <taxon>Azospirillum</taxon>
    </lineage>
</organism>
<dbReference type="SMART" id="SM01034">
    <property type="entry name" value="BLUF"/>
    <property type="match status" value="1"/>
</dbReference>
<feature type="compositionally biased region" description="Low complexity" evidence="1">
    <location>
        <begin position="160"/>
        <end position="177"/>
    </location>
</feature>
<dbReference type="Pfam" id="PF04940">
    <property type="entry name" value="BLUF"/>
    <property type="match status" value="1"/>
</dbReference>
<proteinExistence type="predicted"/>
<dbReference type="SUPFAM" id="SSF54975">
    <property type="entry name" value="Acylphosphatase/BLUF domain-like"/>
    <property type="match status" value="1"/>
</dbReference>
<comment type="caution">
    <text evidence="3">The sequence shown here is derived from an EMBL/GenBank/DDBJ whole genome shotgun (WGS) entry which is preliminary data.</text>
</comment>
<feature type="domain" description="BLUF" evidence="2">
    <location>
        <begin position="1"/>
        <end position="92"/>
    </location>
</feature>
<sequence length="185" mass="20328">MLTLLYRSDAVSLLPFSALADICMRSSVNNRRLDVTGFLMEHEGIFLQVLEGEAETVAGLFARISQDKRHGNLAVLGRRERPGRSFGFWAMNFGPLDDPTFWHGDFSDLRDGEAFRRKSCDAETALALLCHAYVFASKVAVSDPVVGGFVMGYHSASPMTPARKASSATPAAPRRPAIVYEQSSR</sequence>